<reference evidence="2" key="1">
    <citation type="journal article" date="2019" name="Int. J. Syst. Evol. Microbiol.">
        <title>The Global Catalogue of Microorganisms (GCM) 10K type strain sequencing project: providing services to taxonomists for standard genome sequencing and annotation.</title>
        <authorList>
            <consortium name="The Broad Institute Genomics Platform"/>
            <consortium name="The Broad Institute Genome Sequencing Center for Infectious Disease"/>
            <person name="Wu L."/>
            <person name="Ma J."/>
        </authorList>
    </citation>
    <scope>NUCLEOTIDE SEQUENCE [LARGE SCALE GENOMIC DNA]</scope>
    <source>
        <strain evidence="2">JCM 17983</strain>
    </source>
</reference>
<gene>
    <name evidence="1" type="ORF">GCM10023203_53680</name>
</gene>
<comment type="caution">
    <text evidence="1">The sequence shown here is derived from an EMBL/GenBank/DDBJ whole genome shotgun (WGS) entry which is preliminary data.</text>
</comment>
<sequence length="102" mass="10682">MDLRGRLVAQESDAATGEECGDAECLLTRRAGEECVHALVEALPPPGIDLRPNSSVGEPLRQQLGPGDHIVLVSPELRPGVELVHVGFDADGPPADPSALRA</sequence>
<keyword evidence="2" id="KW-1185">Reference proteome</keyword>
<dbReference type="EMBL" id="BAABHQ010000023">
    <property type="protein sequence ID" value="GAA4892922.1"/>
    <property type="molecule type" value="Genomic_DNA"/>
</dbReference>
<protein>
    <recommendedName>
        <fullName evidence="3">RCK C-terminal domain-containing protein</fullName>
    </recommendedName>
</protein>
<proteinExistence type="predicted"/>
<evidence type="ECO:0000313" key="2">
    <source>
        <dbReference type="Proteomes" id="UP001500457"/>
    </source>
</evidence>
<accession>A0ABP9F2M8</accession>
<name>A0ABP9F2M8_9PSEU</name>
<evidence type="ECO:0000313" key="1">
    <source>
        <dbReference type="EMBL" id="GAA4892922.1"/>
    </source>
</evidence>
<organism evidence="1 2">
    <name type="scientific">Actinomycetospora straminea</name>
    <dbReference type="NCBI Taxonomy" id="663607"/>
    <lineage>
        <taxon>Bacteria</taxon>
        <taxon>Bacillati</taxon>
        <taxon>Actinomycetota</taxon>
        <taxon>Actinomycetes</taxon>
        <taxon>Pseudonocardiales</taxon>
        <taxon>Pseudonocardiaceae</taxon>
        <taxon>Actinomycetospora</taxon>
    </lineage>
</organism>
<dbReference type="Proteomes" id="UP001500457">
    <property type="component" value="Unassembled WGS sequence"/>
</dbReference>
<evidence type="ECO:0008006" key="3">
    <source>
        <dbReference type="Google" id="ProtNLM"/>
    </source>
</evidence>